<dbReference type="CDD" id="cd00075">
    <property type="entry name" value="HATPase"/>
    <property type="match status" value="1"/>
</dbReference>
<reference evidence="18 19" key="1">
    <citation type="submission" date="2016-07" db="EMBL/GenBank/DDBJ databases">
        <authorList>
            <person name="Jeong J.-J."/>
            <person name="Kim D.W."/>
            <person name="Sang M.K."/>
            <person name="Choi I.-G."/>
            <person name="Kim K.D."/>
        </authorList>
    </citation>
    <scope>NUCLEOTIDE SEQUENCE [LARGE SCALE GENOMIC DNA]</scope>
    <source>
        <strain evidence="18 19">UTM-3</strain>
    </source>
</reference>
<dbReference type="GO" id="GO:0000155">
    <property type="term" value="F:phosphorelay sensor kinase activity"/>
    <property type="evidence" value="ECO:0007669"/>
    <property type="project" value="InterPro"/>
</dbReference>
<keyword evidence="10" id="KW-0067">ATP-binding</keyword>
<evidence type="ECO:0000313" key="18">
    <source>
        <dbReference type="EMBL" id="OCA69543.1"/>
    </source>
</evidence>
<dbReference type="Pfam" id="PF02518">
    <property type="entry name" value="HATPase_c"/>
    <property type="match status" value="1"/>
</dbReference>
<dbReference type="InterPro" id="IPR005467">
    <property type="entry name" value="His_kinase_dom"/>
</dbReference>
<evidence type="ECO:0000313" key="19">
    <source>
        <dbReference type="Proteomes" id="UP000092651"/>
    </source>
</evidence>
<dbReference type="PANTHER" id="PTHR45528">
    <property type="entry name" value="SENSOR HISTIDINE KINASE CPXA"/>
    <property type="match status" value="1"/>
</dbReference>
<feature type="domain" description="Histidine kinase" evidence="16">
    <location>
        <begin position="238"/>
        <end position="455"/>
    </location>
</feature>
<dbReference type="OrthoDB" id="594725at2"/>
<dbReference type="InterPro" id="IPR036097">
    <property type="entry name" value="HisK_dim/P_sf"/>
</dbReference>
<comment type="catalytic activity">
    <reaction evidence="1">
        <text>ATP + protein L-histidine = ADP + protein N-phospho-L-histidine.</text>
        <dbReference type="EC" id="2.7.13.3"/>
    </reaction>
</comment>
<keyword evidence="11 15" id="KW-1133">Transmembrane helix</keyword>
<evidence type="ECO:0000256" key="6">
    <source>
        <dbReference type="ARBA" id="ARBA00022679"/>
    </source>
</evidence>
<dbReference type="SMART" id="SM00388">
    <property type="entry name" value="HisKA"/>
    <property type="match status" value="1"/>
</dbReference>
<keyword evidence="13 15" id="KW-0472">Membrane</keyword>
<evidence type="ECO:0000256" key="4">
    <source>
        <dbReference type="ARBA" id="ARBA00022475"/>
    </source>
</evidence>
<dbReference type="InterPro" id="IPR050398">
    <property type="entry name" value="HssS/ArlS-like"/>
</dbReference>
<evidence type="ECO:0000259" key="16">
    <source>
        <dbReference type="PROSITE" id="PS50109"/>
    </source>
</evidence>
<dbReference type="PRINTS" id="PR00344">
    <property type="entry name" value="BCTRLSENSOR"/>
</dbReference>
<dbReference type="InterPro" id="IPR003594">
    <property type="entry name" value="HATPase_dom"/>
</dbReference>
<dbReference type="InterPro" id="IPR004358">
    <property type="entry name" value="Sig_transdc_His_kin-like_C"/>
</dbReference>
<dbReference type="GO" id="GO:0005524">
    <property type="term" value="F:ATP binding"/>
    <property type="evidence" value="ECO:0007669"/>
    <property type="project" value="UniProtKB-KW"/>
</dbReference>
<evidence type="ECO:0000256" key="8">
    <source>
        <dbReference type="ARBA" id="ARBA00022741"/>
    </source>
</evidence>
<comment type="caution">
    <text evidence="18">The sequence shown here is derived from an EMBL/GenBank/DDBJ whole genome shotgun (WGS) entry which is preliminary data.</text>
</comment>
<dbReference type="PANTHER" id="PTHR45528:SF1">
    <property type="entry name" value="SENSOR HISTIDINE KINASE CPXA"/>
    <property type="match status" value="1"/>
</dbReference>
<evidence type="ECO:0000256" key="12">
    <source>
        <dbReference type="ARBA" id="ARBA00023012"/>
    </source>
</evidence>
<dbReference type="EC" id="2.7.13.3" evidence="3"/>
<evidence type="ECO:0000256" key="2">
    <source>
        <dbReference type="ARBA" id="ARBA00004651"/>
    </source>
</evidence>
<dbReference type="Proteomes" id="UP000092651">
    <property type="component" value="Unassembled WGS sequence"/>
</dbReference>
<evidence type="ECO:0000256" key="10">
    <source>
        <dbReference type="ARBA" id="ARBA00022840"/>
    </source>
</evidence>
<dbReference type="SUPFAM" id="SSF47384">
    <property type="entry name" value="Homodimeric domain of signal transducing histidine kinase"/>
    <property type="match status" value="1"/>
</dbReference>
<dbReference type="SMART" id="SM00304">
    <property type="entry name" value="HAMP"/>
    <property type="match status" value="1"/>
</dbReference>
<protein>
    <recommendedName>
        <fullName evidence="3">histidine kinase</fullName>
        <ecNumber evidence="3">2.7.13.3</ecNumber>
    </recommendedName>
</protein>
<evidence type="ECO:0000256" key="15">
    <source>
        <dbReference type="SAM" id="Phobius"/>
    </source>
</evidence>
<dbReference type="Gene3D" id="3.30.565.10">
    <property type="entry name" value="Histidine kinase-like ATPase, C-terminal domain"/>
    <property type="match status" value="1"/>
</dbReference>
<dbReference type="Pfam" id="PF00512">
    <property type="entry name" value="HisKA"/>
    <property type="match status" value="1"/>
</dbReference>
<dbReference type="InterPro" id="IPR036890">
    <property type="entry name" value="HATPase_C_sf"/>
</dbReference>
<dbReference type="AlphaFoldDB" id="A0A1B8ZD70"/>
<evidence type="ECO:0000256" key="1">
    <source>
        <dbReference type="ARBA" id="ARBA00000085"/>
    </source>
</evidence>
<dbReference type="SUPFAM" id="SSF158472">
    <property type="entry name" value="HAMP domain-like"/>
    <property type="match status" value="1"/>
</dbReference>
<keyword evidence="5" id="KW-0597">Phosphoprotein</keyword>
<dbReference type="CDD" id="cd00082">
    <property type="entry name" value="HisKA"/>
    <property type="match status" value="1"/>
</dbReference>
<dbReference type="Gene3D" id="1.10.287.130">
    <property type="match status" value="1"/>
</dbReference>
<keyword evidence="4" id="KW-1003">Cell membrane</keyword>
<gene>
    <name evidence="18" type="ORF">BBI01_15525</name>
</gene>
<dbReference type="PROSITE" id="PS50885">
    <property type="entry name" value="HAMP"/>
    <property type="match status" value="1"/>
</dbReference>
<evidence type="ECO:0000256" key="11">
    <source>
        <dbReference type="ARBA" id="ARBA00022989"/>
    </source>
</evidence>
<dbReference type="Gene3D" id="6.10.340.10">
    <property type="match status" value="1"/>
</dbReference>
<name>A0A1B8ZD70_9FLAO</name>
<dbReference type="PROSITE" id="PS50109">
    <property type="entry name" value="HIS_KIN"/>
    <property type="match status" value="1"/>
</dbReference>
<evidence type="ECO:0000256" key="5">
    <source>
        <dbReference type="ARBA" id="ARBA00022553"/>
    </source>
</evidence>
<feature type="transmembrane region" description="Helical" evidence="15">
    <location>
        <begin position="6"/>
        <end position="29"/>
    </location>
</feature>
<keyword evidence="14" id="KW-0175">Coiled coil</keyword>
<evidence type="ECO:0000256" key="7">
    <source>
        <dbReference type="ARBA" id="ARBA00022692"/>
    </source>
</evidence>
<dbReference type="Pfam" id="PF00672">
    <property type="entry name" value="HAMP"/>
    <property type="match status" value="1"/>
</dbReference>
<feature type="coiled-coil region" evidence="14">
    <location>
        <begin position="257"/>
        <end position="284"/>
    </location>
</feature>
<dbReference type="InterPro" id="IPR003661">
    <property type="entry name" value="HisK_dim/P_dom"/>
</dbReference>
<dbReference type="InterPro" id="IPR003660">
    <property type="entry name" value="HAMP_dom"/>
</dbReference>
<evidence type="ECO:0000256" key="3">
    <source>
        <dbReference type="ARBA" id="ARBA00012438"/>
    </source>
</evidence>
<keyword evidence="12" id="KW-0902">Two-component regulatory system</keyword>
<accession>A0A1B8ZD70</accession>
<keyword evidence="9" id="KW-0418">Kinase</keyword>
<evidence type="ECO:0000256" key="14">
    <source>
        <dbReference type="SAM" id="Coils"/>
    </source>
</evidence>
<keyword evidence="7 15" id="KW-0812">Transmembrane</keyword>
<keyword evidence="19" id="KW-1185">Reference proteome</keyword>
<evidence type="ECO:0000259" key="17">
    <source>
        <dbReference type="PROSITE" id="PS50885"/>
    </source>
</evidence>
<comment type="subcellular location">
    <subcellularLocation>
        <location evidence="2">Cell membrane</location>
        <topology evidence="2">Multi-pass membrane protein</topology>
    </subcellularLocation>
</comment>
<dbReference type="RefSeq" id="WP_065395727.1">
    <property type="nucleotide sequence ID" value="NZ_MAYH01000045.1"/>
</dbReference>
<dbReference type="CDD" id="cd06225">
    <property type="entry name" value="HAMP"/>
    <property type="match status" value="1"/>
</dbReference>
<dbReference type="SMART" id="SM00387">
    <property type="entry name" value="HATPase_c"/>
    <property type="match status" value="1"/>
</dbReference>
<evidence type="ECO:0000256" key="9">
    <source>
        <dbReference type="ARBA" id="ARBA00022777"/>
    </source>
</evidence>
<feature type="domain" description="HAMP" evidence="17">
    <location>
        <begin position="177"/>
        <end position="230"/>
    </location>
</feature>
<sequence length="459" mass="52917">MKIATRTALIYAILTAGILFMFAYVLYVVSEKNREDEFNDRLGYKVIWRSEFIFDVRISDEKIRELHQRNQKLLNEADISVYNSKKDLTFTDIPPLKSNEKYLDKIIKSNKNRIFWQQGDRQYIAIKFKSAGEDYYIIGSAVDVTGNAHIAEFKKDIIIIYISSVIVIFIIGFLFSYYTLKPLKDIILQIRDISEHNLNKRLDIPKAKDEIYELTETFNSTFNRLEKSFNNHKQFVTTISHEFRTPLSILIAELELAKELNVTLDDYKLSIDNALQDANDASELSSALLDFARASYDVSQISFANIRLDEILAEAKLALIKKNTHYKIGINYISNDEEESNYDWYGNPYLLQVAFSNLMENACKYSEDKSCRVEIEAHSQSIKIRFIDHGIGISEQDLSKIFELFYRGSNKNFEKGNGIGLSIVKRIVEIHGGNLYVDSKISKGSIFTIEFSSKNKKAV</sequence>
<keyword evidence="8" id="KW-0547">Nucleotide-binding</keyword>
<feature type="transmembrane region" description="Helical" evidence="15">
    <location>
        <begin position="158"/>
        <end position="180"/>
    </location>
</feature>
<organism evidence="18 19">
    <name type="scientific">Chryseobacterium artocarpi</name>
    <dbReference type="NCBI Taxonomy" id="1414727"/>
    <lineage>
        <taxon>Bacteria</taxon>
        <taxon>Pseudomonadati</taxon>
        <taxon>Bacteroidota</taxon>
        <taxon>Flavobacteriia</taxon>
        <taxon>Flavobacteriales</taxon>
        <taxon>Weeksellaceae</taxon>
        <taxon>Chryseobacterium group</taxon>
        <taxon>Chryseobacterium</taxon>
    </lineage>
</organism>
<keyword evidence="6" id="KW-0808">Transferase</keyword>
<dbReference type="SUPFAM" id="SSF55874">
    <property type="entry name" value="ATPase domain of HSP90 chaperone/DNA topoisomerase II/histidine kinase"/>
    <property type="match status" value="1"/>
</dbReference>
<proteinExistence type="predicted"/>
<dbReference type="EMBL" id="MAYH01000045">
    <property type="protein sequence ID" value="OCA69543.1"/>
    <property type="molecule type" value="Genomic_DNA"/>
</dbReference>
<evidence type="ECO:0000256" key="13">
    <source>
        <dbReference type="ARBA" id="ARBA00023136"/>
    </source>
</evidence>
<dbReference type="GO" id="GO:0005886">
    <property type="term" value="C:plasma membrane"/>
    <property type="evidence" value="ECO:0007669"/>
    <property type="project" value="UniProtKB-SubCell"/>
</dbReference>